<sequence>MGEVWFYHLTRRSPAETLHTLLPRCLSAGWRIAVRSPDAKRLRALDDALWLGPSDAFLPHGLAGGAHDAAQPILLTTGVASNGATVLMALDGAEAPPEEVRGLTRTCVIFDGLDGEALTRARKQWKELVAAGLPARYWSEESGKWEQKATKNVSEE</sequence>
<dbReference type="Proteomes" id="UP000245839">
    <property type="component" value="Unassembled WGS sequence"/>
</dbReference>
<dbReference type="GO" id="GO:0003887">
    <property type="term" value="F:DNA-directed DNA polymerase activity"/>
    <property type="evidence" value="ECO:0007669"/>
    <property type="project" value="InterPro"/>
</dbReference>
<dbReference type="EMBL" id="UETC01000002">
    <property type="protein sequence ID" value="SSA41462.1"/>
    <property type="molecule type" value="Genomic_DNA"/>
</dbReference>
<dbReference type="GO" id="GO:0032298">
    <property type="term" value="P:positive regulation of DNA-templated DNA replication initiation"/>
    <property type="evidence" value="ECO:0007669"/>
    <property type="project" value="TreeGrafter"/>
</dbReference>
<name>A0A2Y9BXU8_9RHOB</name>
<reference evidence="1 3" key="2">
    <citation type="submission" date="2018-03" db="EMBL/GenBank/DDBJ databases">
        <title>Genomic Encyclopedia of Archaeal and Bacterial Type Strains, Phase II (KMG-II): from individual species to whole genera.</title>
        <authorList>
            <person name="Goeker M."/>
        </authorList>
    </citation>
    <scope>NUCLEOTIDE SEQUENCE [LARGE SCALE GENOMIC DNA]</scope>
    <source>
        <strain evidence="1 3">DSM 25227</strain>
    </source>
</reference>
<dbReference type="AlphaFoldDB" id="A0A2Y9BXU8"/>
<gene>
    <name evidence="1" type="ORF">BCF38_102300</name>
    <name evidence="2" type="ORF">SAMN05421539_102300</name>
</gene>
<dbReference type="OrthoDB" id="9795973at2"/>
<dbReference type="PANTHER" id="PTHR38767">
    <property type="entry name" value="DNA POLYMERASE III SUBUNIT CHI"/>
    <property type="match status" value="1"/>
</dbReference>
<dbReference type="InterPro" id="IPR036768">
    <property type="entry name" value="PolIII_chi_sf"/>
</dbReference>
<dbReference type="GO" id="GO:0003677">
    <property type="term" value="F:DNA binding"/>
    <property type="evidence" value="ECO:0007669"/>
    <property type="project" value="InterPro"/>
</dbReference>
<proteinExistence type="predicted"/>
<dbReference type="Gene3D" id="3.40.50.10110">
    <property type="entry name" value="DNA polymerase III subunit chi"/>
    <property type="match status" value="1"/>
</dbReference>
<dbReference type="GO" id="GO:0006260">
    <property type="term" value="P:DNA replication"/>
    <property type="evidence" value="ECO:0007669"/>
    <property type="project" value="InterPro"/>
</dbReference>
<evidence type="ECO:0000313" key="4">
    <source>
        <dbReference type="Proteomes" id="UP000251571"/>
    </source>
</evidence>
<dbReference type="Pfam" id="PF04364">
    <property type="entry name" value="DNA_pol3_chi"/>
    <property type="match status" value="1"/>
</dbReference>
<evidence type="ECO:0000313" key="3">
    <source>
        <dbReference type="Proteomes" id="UP000245839"/>
    </source>
</evidence>
<accession>A0A2Y9BXU8</accession>
<dbReference type="InterPro" id="IPR007459">
    <property type="entry name" value="DNA_pol3_chi"/>
</dbReference>
<dbReference type="PANTHER" id="PTHR38767:SF1">
    <property type="entry name" value="DNA POLYMERASE III SUBUNIT CHI"/>
    <property type="match status" value="1"/>
</dbReference>
<organism evidence="2 4">
    <name type="scientific">Jannaschia seohaensis</name>
    <dbReference type="NCBI Taxonomy" id="475081"/>
    <lineage>
        <taxon>Bacteria</taxon>
        <taxon>Pseudomonadati</taxon>
        <taxon>Pseudomonadota</taxon>
        <taxon>Alphaproteobacteria</taxon>
        <taxon>Rhodobacterales</taxon>
        <taxon>Roseobacteraceae</taxon>
        <taxon>Jannaschia</taxon>
    </lineage>
</organism>
<dbReference type="EMBL" id="QGDJ01000002">
    <property type="protein sequence ID" value="PWJ21052.1"/>
    <property type="molecule type" value="Genomic_DNA"/>
</dbReference>
<reference evidence="2 4" key="1">
    <citation type="submission" date="2016-10" db="EMBL/GenBank/DDBJ databases">
        <authorList>
            <person name="Cai Z."/>
        </authorList>
    </citation>
    <scope>NUCLEOTIDE SEQUENCE [LARGE SCALE GENOMIC DNA]</scope>
    <source>
        <strain evidence="2 4">DSM 25227</strain>
    </source>
</reference>
<evidence type="ECO:0000313" key="1">
    <source>
        <dbReference type="EMBL" id="PWJ21052.1"/>
    </source>
</evidence>
<keyword evidence="3" id="KW-1185">Reference proteome</keyword>
<dbReference type="SUPFAM" id="SSF102400">
    <property type="entry name" value="DNA polymerase III chi subunit"/>
    <property type="match status" value="1"/>
</dbReference>
<evidence type="ECO:0000313" key="2">
    <source>
        <dbReference type="EMBL" id="SSA41462.1"/>
    </source>
</evidence>
<dbReference type="Proteomes" id="UP000251571">
    <property type="component" value="Unassembled WGS sequence"/>
</dbReference>
<dbReference type="NCBIfam" id="NF004347">
    <property type="entry name" value="PRK05728.1-4"/>
    <property type="match status" value="1"/>
</dbReference>
<dbReference type="RefSeq" id="WP_109563402.1">
    <property type="nucleotide sequence ID" value="NZ_QGDJ01000002.1"/>
</dbReference>
<protein>
    <submittedName>
        <fullName evidence="1">DNA polymerase III chi subunit</fullName>
    </submittedName>
    <submittedName>
        <fullName evidence="2">DNA polymerase III, chi subunit</fullName>
    </submittedName>
</protein>